<dbReference type="GO" id="GO:0046872">
    <property type="term" value="F:metal ion binding"/>
    <property type="evidence" value="ECO:0007669"/>
    <property type="project" value="UniProtKB-KW"/>
</dbReference>
<evidence type="ECO:0000256" key="19">
    <source>
        <dbReference type="ARBA" id="ARBA00047847"/>
    </source>
</evidence>
<sequence length="894" mass="102739">MVKNSPKNKYFPTYRTCFILGIIILMFQVLLVSFFLNFNKDNIDSDQWEPSDSDSESNNEALNSARHSDDEETNLLAPNTKKHTTSSNISAQLRIEDLTFELPCQIIEKQALSALNRAKTQACKQLIANVSCMSFENRLYPIKLHSTCPSGDFKTGKELGCFKDEKAFRLLNGYFGENQINNSPSYCINLCLQSGFPYAGVQYSKECFCGSDEPPASSKLPDSSCNMKCPGDSHETCGGYFTMNIFQTGISKFSPQIANDNFSGNTSKIVFLLTLNGRALRQVRRLLKLIYHKEHYYYIHVDVRQDYLFRELLPLEKFPNIRLTRTRFATIWGGASLLRMLRSCMFELLQMTAWKWDFILNLSESDMPVKRIEKLTKFLSANPNRNFVKSHGREVQRFIQKQGLDKSFVECEYRMWRVGNRKLPLGIQVDGGSDWVALSRDFVQYVSDPRPDDLITGLLKVFNHTLLPAESFFHTVLRNSKFCNTYVDNNLHVTNWKRKLGCKCQYKHVVDWCGCSPNDFTSDDWAKVLNTQLRSLFFARKFEPIVNQAVILQLELWLHNLTKPSRNVENLQSYWQSIYHYNDLGVLLDEGLMTLSNSVSRRTLVLIKNSTSVCHFSLKSLVEVNSFHSNDKYRSTNFLFESAYLHVNGSNNLGKLEVALRPKNKLAKQKSPLMDRLISLSISTDYDQKEQLSRNFLKLLSPNSDPVLIYKFAKVSKQYNLTCLWIDPRGNLRDISTISLDDNNVQGHVKGTFKQPHWPGIWKLKLLYKNSLLAQMTFLIIPTRPFSEYSLDFNPVSNSPNYDKHLPNSVQKRVLELETQENVQKTGQELLMWIDDLTTSFYSIERLCVNVEFSIDICGNAIPTCKMTNWSSLASDPKSAINEINPQTGGFDIW</sequence>
<evidence type="ECO:0000256" key="13">
    <source>
        <dbReference type="ARBA" id="ARBA00022989"/>
    </source>
</evidence>
<dbReference type="PANTHER" id="PTHR46025:SF3">
    <property type="entry name" value="XYLOSYLTRANSFERASE OXT"/>
    <property type="match status" value="1"/>
</dbReference>
<evidence type="ECO:0000256" key="7">
    <source>
        <dbReference type="ARBA" id="ARBA00022676"/>
    </source>
</evidence>
<keyword evidence="9 21" id="KW-0812">Transmembrane</keyword>
<organism evidence="23 24">
    <name type="scientific">Hypothenemus hampei</name>
    <name type="common">Coffee berry borer</name>
    <dbReference type="NCBI Taxonomy" id="57062"/>
    <lineage>
        <taxon>Eukaryota</taxon>
        <taxon>Metazoa</taxon>
        <taxon>Ecdysozoa</taxon>
        <taxon>Arthropoda</taxon>
        <taxon>Hexapoda</taxon>
        <taxon>Insecta</taxon>
        <taxon>Pterygota</taxon>
        <taxon>Neoptera</taxon>
        <taxon>Endopterygota</taxon>
        <taxon>Coleoptera</taxon>
        <taxon>Polyphaga</taxon>
        <taxon>Cucujiformia</taxon>
        <taxon>Curculionidae</taxon>
        <taxon>Scolytinae</taxon>
        <taxon>Hypothenemus</taxon>
    </lineage>
</organism>
<evidence type="ECO:0000256" key="4">
    <source>
        <dbReference type="ARBA" id="ARBA00005093"/>
    </source>
</evidence>
<keyword evidence="17" id="KW-0325">Glycoprotein</keyword>
<dbReference type="GO" id="GO:0030166">
    <property type="term" value="P:proteoglycan biosynthetic process"/>
    <property type="evidence" value="ECO:0007669"/>
    <property type="project" value="UniProtKB-ARBA"/>
</dbReference>
<evidence type="ECO:0000256" key="15">
    <source>
        <dbReference type="ARBA" id="ARBA00023136"/>
    </source>
</evidence>
<evidence type="ECO:0000313" key="23">
    <source>
        <dbReference type="EMBL" id="KAL1517259.1"/>
    </source>
</evidence>
<dbReference type="InterPro" id="IPR024448">
    <property type="entry name" value="XylT_C"/>
</dbReference>
<evidence type="ECO:0000256" key="16">
    <source>
        <dbReference type="ARBA" id="ARBA00023157"/>
    </source>
</evidence>
<dbReference type="Pfam" id="PF01822">
    <property type="entry name" value="WSC"/>
    <property type="match status" value="1"/>
</dbReference>
<dbReference type="InterPro" id="IPR003406">
    <property type="entry name" value="Glyco_trans_14"/>
</dbReference>
<evidence type="ECO:0000256" key="2">
    <source>
        <dbReference type="ARBA" id="ARBA00004648"/>
    </source>
</evidence>
<evidence type="ECO:0000256" key="17">
    <source>
        <dbReference type="ARBA" id="ARBA00023180"/>
    </source>
</evidence>
<protein>
    <recommendedName>
        <fullName evidence="6">protein xylosyltransferase</fullName>
        <ecNumber evidence="6">2.4.2.26</ecNumber>
    </recommendedName>
    <alternativeName>
        <fullName evidence="18">Peptide O-xylosyltransferase</fullName>
    </alternativeName>
</protein>
<feature type="region of interest" description="Disordered" evidence="20">
    <location>
        <begin position="46"/>
        <end position="84"/>
    </location>
</feature>
<evidence type="ECO:0000256" key="1">
    <source>
        <dbReference type="ARBA" id="ARBA00004323"/>
    </source>
</evidence>
<evidence type="ECO:0000256" key="11">
    <source>
        <dbReference type="ARBA" id="ARBA00022824"/>
    </source>
</evidence>
<evidence type="ECO:0000256" key="14">
    <source>
        <dbReference type="ARBA" id="ARBA00023034"/>
    </source>
</evidence>
<dbReference type="GO" id="GO:0005789">
    <property type="term" value="C:endoplasmic reticulum membrane"/>
    <property type="evidence" value="ECO:0007669"/>
    <property type="project" value="UniProtKB-SubCell"/>
</dbReference>
<dbReference type="InterPro" id="IPR043538">
    <property type="entry name" value="XYLT"/>
</dbReference>
<keyword evidence="16" id="KW-1015">Disulfide bond</keyword>
<accession>A0ABD1FDA9</accession>
<evidence type="ECO:0000256" key="5">
    <source>
        <dbReference type="ARBA" id="ARBA00010195"/>
    </source>
</evidence>
<comment type="caution">
    <text evidence="23">The sequence shown here is derived from an EMBL/GenBank/DDBJ whole genome shotgun (WGS) entry which is preliminary data.</text>
</comment>
<dbReference type="GO" id="GO:0000139">
    <property type="term" value="C:Golgi membrane"/>
    <property type="evidence" value="ECO:0007669"/>
    <property type="project" value="UniProtKB-SubCell"/>
</dbReference>
<evidence type="ECO:0000256" key="8">
    <source>
        <dbReference type="ARBA" id="ARBA00022679"/>
    </source>
</evidence>
<keyword evidence="24" id="KW-1185">Reference proteome</keyword>
<dbReference type="Proteomes" id="UP001566132">
    <property type="component" value="Unassembled WGS sequence"/>
</dbReference>
<keyword evidence="10" id="KW-0479">Metal-binding</keyword>
<dbReference type="EC" id="2.4.2.26" evidence="6"/>
<feature type="compositionally biased region" description="Acidic residues" evidence="20">
    <location>
        <begin position="46"/>
        <end position="57"/>
    </location>
</feature>
<comment type="pathway">
    <text evidence="4">Glycan metabolism; heparan sulfate biosynthesis.</text>
</comment>
<dbReference type="InterPro" id="IPR002889">
    <property type="entry name" value="WSC_carb-bd"/>
</dbReference>
<dbReference type="Pfam" id="PF02485">
    <property type="entry name" value="Branch"/>
    <property type="match status" value="1"/>
</dbReference>
<evidence type="ECO:0000256" key="12">
    <source>
        <dbReference type="ARBA" id="ARBA00022968"/>
    </source>
</evidence>
<keyword evidence="8" id="KW-0808">Transferase</keyword>
<evidence type="ECO:0000259" key="22">
    <source>
        <dbReference type="PROSITE" id="PS51212"/>
    </source>
</evidence>
<feature type="domain" description="WSC" evidence="22">
    <location>
        <begin position="155"/>
        <end position="249"/>
    </location>
</feature>
<dbReference type="AlphaFoldDB" id="A0ABD1FDA9"/>
<keyword evidence="15 21" id="KW-0472">Membrane</keyword>
<comment type="pathway">
    <text evidence="3">Glycan metabolism; chondroitin sulfate biosynthesis.</text>
</comment>
<evidence type="ECO:0000256" key="20">
    <source>
        <dbReference type="SAM" id="MobiDB-lite"/>
    </source>
</evidence>
<keyword evidence="11" id="KW-0256">Endoplasmic reticulum</keyword>
<evidence type="ECO:0000256" key="6">
    <source>
        <dbReference type="ARBA" id="ARBA00011972"/>
    </source>
</evidence>
<comment type="similarity">
    <text evidence="5">Belongs to the glycosyltransferase 14 family. XylT subfamily.</text>
</comment>
<keyword evidence="7" id="KW-0328">Glycosyltransferase</keyword>
<keyword evidence="13 21" id="KW-1133">Transmembrane helix</keyword>
<keyword evidence="14" id="KW-0333">Golgi apparatus</keyword>
<proteinExistence type="inferred from homology"/>
<keyword evidence="12" id="KW-0735">Signal-anchor</keyword>
<evidence type="ECO:0000313" key="24">
    <source>
        <dbReference type="Proteomes" id="UP001566132"/>
    </source>
</evidence>
<feature type="transmembrane region" description="Helical" evidence="21">
    <location>
        <begin position="12"/>
        <end position="36"/>
    </location>
</feature>
<dbReference type="PROSITE" id="PS51212">
    <property type="entry name" value="WSC"/>
    <property type="match status" value="1"/>
</dbReference>
<dbReference type="EMBL" id="JBDJPC010000001">
    <property type="protein sequence ID" value="KAL1517259.1"/>
    <property type="molecule type" value="Genomic_DNA"/>
</dbReference>
<comment type="catalytic activity">
    <reaction evidence="19">
        <text>UDP-alpha-D-xylose + L-seryl-[protein] = 3-O-(beta-D-xylosyl)-L-seryl-[protein] + UDP + H(+)</text>
        <dbReference type="Rhea" id="RHEA:50192"/>
        <dbReference type="Rhea" id="RHEA-COMP:9863"/>
        <dbReference type="Rhea" id="RHEA-COMP:12567"/>
        <dbReference type="ChEBI" id="CHEBI:15378"/>
        <dbReference type="ChEBI" id="CHEBI:29999"/>
        <dbReference type="ChEBI" id="CHEBI:57632"/>
        <dbReference type="ChEBI" id="CHEBI:58223"/>
        <dbReference type="ChEBI" id="CHEBI:132085"/>
        <dbReference type="EC" id="2.4.2.26"/>
    </reaction>
</comment>
<dbReference type="PANTHER" id="PTHR46025">
    <property type="entry name" value="XYLOSYLTRANSFERASE OXT"/>
    <property type="match status" value="1"/>
</dbReference>
<dbReference type="SMART" id="SM00321">
    <property type="entry name" value="WSC"/>
    <property type="match status" value="1"/>
</dbReference>
<comment type="subcellular location">
    <subcellularLocation>
        <location evidence="2">Endoplasmic reticulum membrane</location>
        <topology evidence="2">Single-pass type II membrane protein</topology>
    </subcellularLocation>
    <subcellularLocation>
        <location evidence="1">Golgi apparatus membrane</location>
        <topology evidence="1">Single-pass type II membrane protein</topology>
    </subcellularLocation>
</comment>
<gene>
    <name evidence="23" type="ORF">ABEB36_001046</name>
</gene>
<evidence type="ECO:0000256" key="18">
    <source>
        <dbReference type="ARBA" id="ARBA00042865"/>
    </source>
</evidence>
<name>A0ABD1FDA9_HYPHA</name>
<evidence type="ECO:0000256" key="10">
    <source>
        <dbReference type="ARBA" id="ARBA00022723"/>
    </source>
</evidence>
<evidence type="ECO:0000256" key="3">
    <source>
        <dbReference type="ARBA" id="ARBA00004840"/>
    </source>
</evidence>
<evidence type="ECO:0000256" key="9">
    <source>
        <dbReference type="ARBA" id="ARBA00022692"/>
    </source>
</evidence>
<dbReference type="Pfam" id="PF12529">
    <property type="entry name" value="Xylo_C"/>
    <property type="match status" value="1"/>
</dbReference>
<reference evidence="23 24" key="1">
    <citation type="submission" date="2024-05" db="EMBL/GenBank/DDBJ databases">
        <title>Genetic variation in Jamaican populations of the coffee berry borer (Hypothenemus hampei).</title>
        <authorList>
            <person name="Errbii M."/>
            <person name="Myrie A."/>
        </authorList>
    </citation>
    <scope>NUCLEOTIDE SEQUENCE [LARGE SCALE GENOMIC DNA]</scope>
    <source>
        <strain evidence="23">JA-Hopewell-2020-01-JO</strain>
        <tissue evidence="23">Whole body</tissue>
    </source>
</reference>
<evidence type="ECO:0000256" key="21">
    <source>
        <dbReference type="SAM" id="Phobius"/>
    </source>
</evidence>
<dbReference type="GO" id="GO:0030158">
    <property type="term" value="F:protein xylosyltransferase activity"/>
    <property type="evidence" value="ECO:0007669"/>
    <property type="project" value="UniProtKB-EC"/>
</dbReference>